<name>M4VS40_9BACT</name>
<dbReference type="Proteomes" id="UP000012040">
    <property type="component" value="Chromosome"/>
</dbReference>
<evidence type="ECO:0008006" key="3">
    <source>
        <dbReference type="Google" id="ProtNLM"/>
    </source>
</evidence>
<reference evidence="1 2" key="1">
    <citation type="journal article" date="2013" name="ISME J.">
        <title>By their genes ye shall know them: genomic signatures of predatory bacteria.</title>
        <authorList>
            <person name="Pasternak Z."/>
            <person name="Pietrokovski S."/>
            <person name="Rotem O."/>
            <person name="Gophna U."/>
            <person name="Lurie-Weinberger M.N."/>
            <person name="Jurkevitch E."/>
        </authorList>
    </citation>
    <scope>NUCLEOTIDE SEQUENCE [LARGE SCALE GENOMIC DNA]</scope>
    <source>
        <strain evidence="1 2">JSS</strain>
    </source>
</reference>
<keyword evidence="2" id="KW-1185">Reference proteome</keyword>
<dbReference type="EMBL" id="CP003537">
    <property type="protein sequence ID" value="AGH95999.1"/>
    <property type="molecule type" value="Genomic_DNA"/>
</dbReference>
<gene>
    <name evidence="1" type="ORF">A11Q_1783</name>
</gene>
<dbReference type="KEGG" id="bex:A11Q_1783"/>
<dbReference type="STRING" id="1184267.A11Q_1783"/>
<sequence length="493" mass="53360">MKYSKLFSVAVLGLGIGFSGCSRDKNEKPDSSSAGVVERHHWSPKSEIAAAQIRVVNQFGEPISGAQILVGQAPNNPFRDNFVTTDSSGRATISNSWKTPASVTIDARGYIRQTLLNQAPGNIVLKLNPLPLNEQAEMRGNVTQLPVVNGDKLIDFALVMPAVTRADLLNFDIGQVISPYTDTLSAAGQKSDIPSNVSIPKQKESYIIGVTLDKPLYRLKMNQLGNRKVVAARGRFVFKDVVSELRKGKSFHDLINHFSIEGGSMRDVTIVSGVTNLEISGNDMAFNQQIPVQTASALADEIQIVLAASDFSGFMMPTDVKRATHGQPLNLQSIAGKQTVIVNVIKKQSEFMSDAPGASRMSASMVPYTATVSPRLLPLMANPTISGSNQYTIRLPNLPHTAGINPTATSAAISDLIEVTDGNKKITLAIKRWEVIGAGWNQSITLPDWSLPQTNNRKRVEVNFIGSTISKSTDIDDRLINNATHVTHASADF</sequence>
<protein>
    <recommendedName>
        <fullName evidence="3">Carboxypeptidase regulatory-like domain-containing protein</fullName>
    </recommendedName>
</protein>
<dbReference type="OrthoDB" id="5287807at2"/>
<dbReference type="RefSeq" id="WP_015470489.1">
    <property type="nucleotide sequence ID" value="NC_020813.1"/>
</dbReference>
<dbReference type="AlphaFoldDB" id="M4VS40"/>
<dbReference type="HOGENOM" id="CLU_574493_0_0_7"/>
<dbReference type="PATRIC" id="fig|1184267.3.peg.1804"/>
<accession>M4VS40</accession>
<evidence type="ECO:0000313" key="1">
    <source>
        <dbReference type="EMBL" id="AGH95999.1"/>
    </source>
</evidence>
<evidence type="ECO:0000313" key="2">
    <source>
        <dbReference type="Proteomes" id="UP000012040"/>
    </source>
</evidence>
<dbReference type="SUPFAM" id="SSF49464">
    <property type="entry name" value="Carboxypeptidase regulatory domain-like"/>
    <property type="match status" value="1"/>
</dbReference>
<proteinExistence type="predicted"/>
<dbReference type="eggNOG" id="ENOG5031FRJ">
    <property type="taxonomic scope" value="Bacteria"/>
</dbReference>
<organism evidence="1 2">
    <name type="scientific">Pseudobdellovibrio exovorus JSS</name>
    <dbReference type="NCBI Taxonomy" id="1184267"/>
    <lineage>
        <taxon>Bacteria</taxon>
        <taxon>Pseudomonadati</taxon>
        <taxon>Bdellovibrionota</taxon>
        <taxon>Bdellovibrionia</taxon>
        <taxon>Bdellovibrionales</taxon>
        <taxon>Pseudobdellovibrionaceae</taxon>
        <taxon>Pseudobdellovibrio</taxon>
    </lineage>
</organism>
<dbReference type="InterPro" id="IPR008969">
    <property type="entry name" value="CarboxyPept-like_regulatory"/>
</dbReference>
<dbReference type="PROSITE" id="PS51257">
    <property type="entry name" value="PROKAR_LIPOPROTEIN"/>
    <property type="match status" value="1"/>
</dbReference>